<dbReference type="eggNOG" id="KOG0017">
    <property type="taxonomic scope" value="Eukaryota"/>
</dbReference>
<accession>G7E3S6</accession>
<dbReference type="PANTHER" id="PTHR42648">
    <property type="entry name" value="TRANSPOSASE, PUTATIVE-RELATED"/>
    <property type="match status" value="1"/>
</dbReference>
<evidence type="ECO:0000259" key="10">
    <source>
        <dbReference type="PROSITE" id="PS50994"/>
    </source>
</evidence>
<evidence type="ECO:0000256" key="9">
    <source>
        <dbReference type="SAM" id="MobiDB-lite"/>
    </source>
</evidence>
<dbReference type="InterPro" id="IPR039537">
    <property type="entry name" value="Retrotran_Ty1/copia-like"/>
</dbReference>
<keyword evidence="3" id="KW-0479">Metal-binding</keyword>
<comment type="caution">
    <text evidence="11">The sequence shown here is derived from an EMBL/GenBank/DDBJ whole genome shotgun (WGS) entry which is preliminary data.</text>
</comment>
<dbReference type="GO" id="GO:0003964">
    <property type="term" value="F:RNA-directed DNA polymerase activity"/>
    <property type="evidence" value="ECO:0007669"/>
    <property type="project" value="UniProtKB-EC"/>
</dbReference>
<dbReference type="InterPro" id="IPR001584">
    <property type="entry name" value="Integrase_cat-core"/>
</dbReference>
<dbReference type="EMBL" id="BABT02000126">
    <property type="protein sequence ID" value="GAA97486.1"/>
    <property type="molecule type" value="Genomic_DNA"/>
</dbReference>
<dbReference type="GO" id="GO:0005634">
    <property type="term" value="C:nucleus"/>
    <property type="evidence" value="ECO:0007669"/>
    <property type="project" value="UniProtKB-ARBA"/>
</dbReference>
<dbReference type="PANTHER" id="PTHR42648:SF28">
    <property type="entry name" value="TRANSPOSON-ENCODED PROTEIN WITH RIBONUCLEASE H-LIKE AND RETROVIRUS ZINC FINGER-LIKE DOMAINS"/>
    <property type="match status" value="1"/>
</dbReference>
<comment type="catalytic activity">
    <reaction evidence="7">
        <text>DNA(n) + a 2'-deoxyribonucleoside 5'-triphosphate = DNA(n+1) + diphosphate</text>
        <dbReference type="Rhea" id="RHEA:22508"/>
        <dbReference type="Rhea" id="RHEA-COMP:17339"/>
        <dbReference type="Rhea" id="RHEA-COMP:17340"/>
        <dbReference type="ChEBI" id="CHEBI:33019"/>
        <dbReference type="ChEBI" id="CHEBI:61560"/>
        <dbReference type="ChEBI" id="CHEBI:173112"/>
        <dbReference type="EC" id="2.7.7.49"/>
    </reaction>
</comment>
<comment type="catalytic activity">
    <reaction evidence="8">
        <text>DNA(n) + a 2'-deoxyribonucleoside 5'-triphosphate = DNA(n+1) + diphosphate</text>
        <dbReference type="Rhea" id="RHEA:22508"/>
        <dbReference type="Rhea" id="RHEA-COMP:17339"/>
        <dbReference type="Rhea" id="RHEA-COMP:17340"/>
        <dbReference type="ChEBI" id="CHEBI:33019"/>
        <dbReference type="ChEBI" id="CHEBI:61560"/>
        <dbReference type="ChEBI" id="CHEBI:173112"/>
        <dbReference type="EC" id="2.7.7.7"/>
    </reaction>
</comment>
<keyword evidence="6" id="KW-0694">RNA-binding</keyword>
<keyword evidence="1" id="KW-0815">Transposition</keyword>
<dbReference type="InterPro" id="IPR043502">
    <property type="entry name" value="DNA/RNA_pol_sf"/>
</dbReference>
<dbReference type="Proteomes" id="UP000009131">
    <property type="component" value="Unassembled WGS sequence"/>
</dbReference>
<feature type="compositionally biased region" description="Acidic residues" evidence="9">
    <location>
        <begin position="641"/>
        <end position="650"/>
    </location>
</feature>
<dbReference type="GO" id="GO:0003887">
    <property type="term" value="F:DNA-directed DNA polymerase activity"/>
    <property type="evidence" value="ECO:0007669"/>
    <property type="project" value="UniProtKB-EC"/>
</dbReference>
<feature type="compositionally biased region" description="Basic and acidic residues" evidence="9">
    <location>
        <begin position="617"/>
        <end position="640"/>
    </location>
</feature>
<dbReference type="STRING" id="764103.G7E3S6"/>
<gene>
    <name evidence="11" type="primary">Mo04164</name>
    <name evidence="11" type="ORF">E5Q_04164</name>
</gene>
<dbReference type="InterPro" id="IPR057670">
    <property type="entry name" value="SH3_retrovirus"/>
</dbReference>
<evidence type="ECO:0000256" key="7">
    <source>
        <dbReference type="ARBA" id="ARBA00048173"/>
    </source>
</evidence>
<dbReference type="Pfam" id="PF07727">
    <property type="entry name" value="RVT_2"/>
    <property type="match status" value="1"/>
</dbReference>
<feature type="region of interest" description="Disordered" evidence="9">
    <location>
        <begin position="144"/>
        <end position="168"/>
    </location>
</feature>
<dbReference type="SUPFAM" id="SSF56672">
    <property type="entry name" value="DNA/RNA polymerases"/>
    <property type="match status" value="1"/>
</dbReference>
<dbReference type="GO" id="GO:0032196">
    <property type="term" value="P:transposition"/>
    <property type="evidence" value="ECO:0007669"/>
    <property type="project" value="UniProtKB-KW"/>
</dbReference>
<dbReference type="InterPro" id="IPR036397">
    <property type="entry name" value="RNaseH_sf"/>
</dbReference>
<keyword evidence="12" id="KW-1185">Reference proteome</keyword>
<dbReference type="GO" id="GO:0004190">
    <property type="term" value="F:aspartic-type endopeptidase activity"/>
    <property type="evidence" value="ECO:0007669"/>
    <property type="project" value="UniProtKB-KW"/>
</dbReference>
<dbReference type="GO" id="GO:0006508">
    <property type="term" value="P:proteolysis"/>
    <property type="evidence" value="ECO:0007669"/>
    <property type="project" value="UniProtKB-KW"/>
</dbReference>
<evidence type="ECO:0000256" key="8">
    <source>
        <dbReference type="ARBA" id="ARBA00049244"/>
    </source>
</evidence>
<reference evidence="11 12" key="2">
    <citation type="journal article" date="2012" name="Open Biol.">
        <title>Characteristics of nucleosomes and linker DNA regions on the genome of the basidiomycete Mixia osmundae revealed by mono- and dinucleosome mapping.</title>
        <authorList>
            <person name="Nishida H."/>
            <person name="Kondo S."/>
            <person name="Matsumoto T."/>
            <person name="Suzuki Y."/>
            <person name="Yoshikawa H."/>
            <person name="Taylor T.D."/>
            <person name="Sugiyama J."/>
        </authorList>
    </citation>
    <scope>NUCLEOTIDE SEQUENCE [LARGE SCALE GENOMIC DNA]</scope>
    <source>
        <strain evidence="12">CBS 9802 / IAM 14324 / JCM 22182 / KY 12970</strain>
    </source>
</reference>
<dbReference type="GO" id="GO:0003723">
    <property type="term" value="F:RNA binding"/>
    <property type="evidence" value="ECO:0007669"/>
    <property type="project" value="UniProtKB-KW"/>
</dbReference>
<evidence type="ECO:0000256" key="4">
    <source>
        <dbReference type="ARBA" id="ARBA00022750"/>
    </source>
</evidence>
<dbReference type="InterPro" id="IPR012337">
    <property type="entry name" value="RNaseH-like_sf"/>
</dbReference>
<organism evidence="11 12">
    <name type="scientific">Mixia osmundae (strain CBS 9802 / IAM 14324 / JCM 22182 / KY 12970)</name>
    <dbReference type="NCBI Taxonomy" id="764103"/>
    <lineage>
        <taxon>Eukaryota</taxon>
        <taxon>Fungi</taxon>
        <taxon>Dikarya</taxon>
        <taxon>Basidiomycota</taxon>
        <taxon>Pucciniomycotina</taxon>
        <taxon>Mixiomycetes</taxon>
        <taxon>Mixiales</taxon>
        <taxon>Mixiaceae</taxon>
        <taxon>Mixia</taxon>
    </lineage>
</organism>
<dbReference type="Gene3D" id="3.30.420.10">
    <property type="entry name" value="Ribonuclease H-like superfamily/Ribonuclease H"/>
    <property type="match status" value="1"/>
</dbReference>
<evidence type="ECO:0000256" key="2">
    <source>
        <dbReference type="ARBA" id="ARBA00022670"/>
    </source>
</evidence>
<sequence length="1247" mass="137733">MLLDWAGKADATPSVARISDDKKDLEAYLRISARCTRGVCMDIGGVETGYEASKILADNYSKLSRRELKMKEEEFNKIFMRQGESLDDFARRIEVLGAELRESDSKVSADSEAMALALLDGKSRSALRDVVSILKRGSTADSEGVASAFPAQSSNMSRREHQKVKGRKPSDSQLEATFLLDTSANHHYVSDRRLFETYQTTPHASVKGITSQPLAIAGQGRVVVWIERKGSCFELVLPTAYHVPTMKTNLISWSSLVEDGIVPCPRGPDTITLTHKGKDLCSFKRRNGLYYVRQAKDDAFDFTATITRQLAHERTGHKNDEALSALQNCSTGFKLASGSSKPIVCKGCQLGKGHRDPFPESQTVVTEPFALVSGDIAGPIGDATPEGYTYFVLFVDHYSRFHFVRLLRTKAEALAALQALHHKVETRFGRKIKVSRSDNDSVFLSRQAEQFYAETGIEHQTSVIHTPQQDGMAERGIRTVSEDAKALIHGAENLLTERSVPKLLWGEAVRTATYLMNVTWRKPIRMTPHERLTGIQPDLSHLRVFGSPAYAHIPKVLRDGKFGPHRQLCIFVGYPDGKKAWRFCWDPRAAEFIAAREATFIESARVETFHSDPVMVPERRGETSEPRIQEIIETDPHETDSDISDGDTAADQEGFVSAEESAEEEMHERGMSSRQACPRVTTPTAELVVPPPKDPSGSRDDRAKSTPPHPILGADPSVSASIGEIEQTAAEGELGRGKRTKRPSAKARGFVSHLAHNPSIVSIPRNVKEALASPQADYWKDAMDAEYESMAANKVWELVELPPGRKAIDTLFVFATKVDEKGEVYRYKARLVAKGYRQIPGVDYFETSASVASLPAVRTVLALAASRDYELIQADITSAFLNSPLEEDIYIKQQADYTVPGQETLVCKLKKAIYGLKQAGLAWVNTLSERLIAFGLDQTEADPNIYTKPIGDDLLVLIVYVDDLLIASPTQSLAWELVDFLAQTFQFKRIGEPKKFLGIELSRNRAARTISLRQSVYAQDIVSKAGLAQAKTLSVPMDKATHQAMHDPDGKPCLNVKDYQSGVGALSYLAMATRPDLAFAGRLMQPSSWGGHITGLEGYCDAAFADNPDTARSSFGYVFMLGHGAISWASKRQTLIAKSTAEAEIVSASETLKQAIWLGRLLRQLGLDQGPVHLRCDNQSALKIASGSYSARTKHFNLRYRDVVEHVANKLVTLSHVNTADMIADGMTKPMPRDRHTLLAREIGIQI</sequence>
<evidence type="ECO:0000256" key="5">
    <source>
        <dbReference type="ARBA" id="ARBA00022801"/>
    </source>
</evidence>
<dbReference type="InterPro" id="IPR054722">
    <property type="entry name" value="PolX-like_BBD"/>
</dbReference>
<feature type="region of interest" description="Disordered" evidence="9">
    <location>
        <begin position="614"/>
        <end position="721"/>
    </location>
</feature>
<dbReference type="InParanoid" id="G7E3S6"/>
<dbReference type="OrthoDB" id="7691805at2759"/>
<reference evidence="11 12" key="1">
    <citation type="journal article" date="2011" name="J. Gen. Appl. Microbiol.">
        <title>Draft genome sequencing of the enigmatic basidiomycete Mixia osmundae.</title>
        <authorList>
            <person name="Nishida H."/>
            <person name="Nagatsuka Y."/>
            <person name="Sugiyama J."/>
        </authorList>
    </citation>
    <scope>NUCLEOTIDE SEQUENCE [LARGE SCALE GENOMIC DNA]</scope>
    <source>
        <strain evidence="12">CBS 9802 / IAM 14324 / JCM 22182 / KY 12970</strain>
    </source>
</reference>
<protein>
    <recommendedName>
        <fullName evidence="10">Integrase catalytic domain-containing protein</fullName>
    </recommendedName>
</protein>
<dbReference type="AlphaFoldDB" id="G7E3S6"/>
<evidence type="ECO:0000256" key="6">
    <source>
        <dbReference type="ARBA" id="ARBA00022884"/>
    </source>
</evidence>
<evidence type="ECO:0000256" key="3">
    <source>
        <dbReference type="ARBA" id="ARBA00022723"/>
    </source>
</evidence>
<dbReference type="HOGENOM" id="CLU_001650_5_0_1"/>
<dbReference type="SUPFAM" id="SSF53098">
    <property type="entry name" value="Ribonuclease H-like"/>
    <property type="match status" value="1"/>
</dbReference>
<feature type="domain" description="Integrase catalytic" evidence="10">
    <location>
        <begin position="364"/>
        <end position="536"/>
    </location>
</feature>
<proteinExistence type="predicted"/>
<dbReference type="CDD" id="cd09272">
    <property type="entry name" value="RNase_HI_RT_Ty1"/>
    <property type="match status" value="1"/>
</dbReference>
<dbReference type="Pfam" id="PF22936">
    <property type="entry name" value="Pol_BBD"/>
    <property type="match status" value="1"/>
</dbReference>
<dbReference type="GO" id="GO:0046872">
    <property type="term" value="F:metal ion binding"/>
    <property type="evidence" value="ECO:0007669"/>
    <property type="project" value="UniProtKB-KW"/>
</dbReference>
<keyword evidence="4" id="KW-0064">Aspartyl protease</keyword>
<evidence type="ECO:0000256" key="1">
    <source>
        <dbReference type="ARBA" id="ARBA00022578"/>
    </source>
</evidence>
<feature type="region of interest" description="Disordered" evidence="9">
    <location>
        <begin position="728"/>
        <end position="747"/>
    </location>
</feature>
<dbReference type="PROSITE" id="PS50994">
    <property type="entry name" value="INTEGRASE"/>
    <property type="match status" value="1"/>
</dbReference>
<dbReference type="Pfam" id="PF25597">
    <property type="entry name" value="SH3_retrovirus"/>
    <property type="match status" value="1"/>
</dbReference>
<name>G7E3S6_MIXOS</name>
<evidence type="ECO:0000313" key="12">
    <source>
        <dbReference type="Proteomes" id="UP000009131"/>
    </source>
</evidence>
<dbReference type="GO" id="GO:0015074">
    <property type="term" value="P:DNA integration"/>
    <property type="evidence" value="ECO:0007669"/>
    <property type="project" value="InterPro"/>
</dbReference>
<keyword evidence="2" id="KW-0645">Protease</keyword>
<dbReference type="Pfam" id="PF00665">
    <property type="entry name" value="rve"/>
    <property type="match status" value="1"/>
</dbReference>
<dbReference type="InterPro" id="IPR013103">
    <property type="entry name" value="RVT_2"/>
</dbReference>
<keyword evidence="5" id="KW-0378">Hydrolase</keyword>
<evidence type="ECO:0000313" key="11">
    <source>
        <dbReference type="EMBL" id="GAA97486.1"/>
    </source>
</evidence>